<keyword evidence="2" id="KW-1185">Reference proteome</keyword>
<dbReference type="EMBL" id="JYDO01000082">
    <property type="protein sequence ID" value="KRZ72225.1"/>
    <property type="molecule type" value="Genomic_DNA"/>
</dbReference>
<name>A0A0V1MK22_9BILA</name>
<evidence type="ECO:0000313" key="1">
    <source>
        <dbReference type="EMBL" id="KRZ72225.1"/>
    </source>
</evidence>
<proteinExistence type="predicted"/>
<dbReference type="AlphaFoldDB" id="A0A0V1MK22"/>
<organism evidence="1 2">
    <name type="scientific">Trichinella papuae</name>
    <dbReference type="NCBI Taxonomy" id="268474"/>
    <lineage>
        <taxon>Eukaryota</taxon>
        <taxon>Metazoa</taxon>
        <taxon>Ecdysozoa</taxon>
        <taxon>Nematoda</taxon>
        <taxon>Enoplea</taxon>
        <taxon>Dorylaimia</taxon>
        <taxon>Trichinellida</taxon>
        <taxon>Trichinellidae</taxon>
        <taxon>Trichinella</taxon>
    </lineage>
</organism>
<evidence type="ECO:0000313" key="2">
    <source>
        <dbReference type="Proteomes" id="UP000054843"/>
    </source>
</evidence>
<sequence>MLAVCVFFISDDEPNVWFIRASTLMEGTFVAGPNTVVKGPQLYQHVAAGEDRGWLLATDPHDPTSRYLISRCSAGRSVIDQRARRLLMIRWGSGSKPPRNKPLIYRRAASRGTVSKTIGDQITIKHYPRKWIKDNNEECNDIWFKICR</sequence>
<dbReference type="OrthoDB" id="5919996at2759"/>
<reference evidence="1 2" key="1">
    <citation type="submission" date="2015-01" db="EMBL/GenBank/DDBJ databases">
        <title>Evolution of Trichinella species and genotypes.</title>
        <authorList>
            <person name="Korhonen P.K."/>
            <person name="Edoardo P."/>
            <person name="Giuseppe L.R."/>
            <person name="Gasser R.B."/>
        </authorList>
    </citation>
    <scope>NUCLEOTIDE SEQUENCE [LARGE SCALE GENOMIC DNA]</scope>
    <source>
        <strain evidence="1">ISS1980</strain>
    </source>
</reference>
<protein>
    <submittedName>
        <fullName evidence="1">Uncharacterized protein</fullName>
    </submittedName>
</protein>
<accession>A0A0V1MK22</accession>
<gene>
    <name evidence="1" type="ORF">T10_272</name>
</gene>
<comment type="caution">
    <text evidence="1">The sequence shown here is derived from an EMBL/GenBank/DDBJ whole genome shotgun (WGS) entry which is preliminary data.</text>
</comment>
<dbReference type="Proteomes" id="UP000054843">
    <property type="component" value="Unassembled WGS sequence"/>
</dbReference>